<protein>
    <submittedName>
        <fullName evidence="5">Periplasmic component/surface adhesin</fullName>
    </submittedName>
</protein>
<keyword evidence="3" id="KW-0732">Signal</keyword>
<dbReference type="InterPro" id="IPR006127">
    <property type="entry name" value="ZnuA-like"/>
</dbReference>
<proteinExistence type="inferred from homology"/>
<evidence type="ECO:0000313" key="6">
    <source>
        <dbReference type="Proteomes" id="UP000218542"/>
    </source>
</evidence>
<dbReference type="PRINTS" id="PR00690">
    <property type="entry name" value="ADHESNFAMILY"/>
</dbReference>
<sequence>MLKEKILQCLIKTGFPVFLFLLILNSGNANAKLLKVVTTSTDLKSIAEYIGGNKIKVESIIKGYANPHEVDPKPSFMVKLSKADVFIRIGLDLESWAQLLIDGARNSKIRLGEPGHVIASVGVDLQGLAVRGGVMIDRSLGDIHIYGNPHFWLDPLNGKIKAQNILDGLKKNSPENAAYFEGNKKRFDREINIHMIKWVEKMKPYFGTNVIAYHRSWPNFSKRFGINIAGYVEVRPGIAPSPAHIATLIKRMKSEDIRVLIREPCYETKIPKFISSKTGATVLTLPVSVEGVSEVKNYFDLFDYIIDNLVSTFEKQEIIPHD</sequence>
<dbReference type="GO" id="GO:0030001">
    <property type="term" value="P:metal ion transport"/>
    <property type="evidence" value="ECO:0007669"/>
    <property type="project" value="InterPro"/>
</dbReference>
<dbReference type="EMBL" id="BAOS01000039">
    <property type="protein sequence ID" value="GAX62711.1"/>
    <property type="molecule type" value="Genomic_DNA"/>
</dbReference>
<dbReference type="GO" id="GO:0046872">
    <property type="term" value="F:metal ion binding"/>
    <property type="evidence" value="ECO:0007669"/>
    <property type="project" value="InterPro"/>
</dbReference>
<dbReference type="Proteomes" id="UP000218542">
    <property type="component" value="Unassembled WGS sequence"/>
</dbReference>
<evidence type="ECO:0000256" key="3">
    <source>
        <dbReference type="ARBA" id="ARBA00022729"/>
    </source>
</evidence>
<dbReference type="PANTHER" id="PTHR42953">
    <property type="entry name" value="HIGH-AFFINITY ZINC UPTAKE SYSTEM PROTEIN ZNUA-RELATED"/>
    <property type="match status" value="1"/>
</dbReference>
<evidence type="ECO:0000256" key="1">
    <source>
        <dbReference type="ARBA" id="ARBA00011028"/>
    </source>
</evidence>
<comment type="caution">
    <text evidence="5">The sequence shown here is derived from an EMBL/GenBank/DDBJ whole genome shotgun (WGS) entry which is preliminary data.</text>
</comment>
<dbReference type="InterPro" id="IPR050492">
    <property type="entry name" value="Bact_metal-bind_prot9"/>
</dbReference>
<comment type="similarity">
    <text evidence="1 4">Belongs to the bacterial solute-binding protein 9 family.</text>
</comment>
<accession>A0A286U3R1</accession>
<dbReference type="OrthoDB" id="9793396at2"/>
<dbReference type="SUPFAM" id="SSF53807">
    <property type="entry name" value="Helical backbone' metal receptor"/>
    <property type="match status" value="1"/>
</dbReference>
<keyword evidence="2 4" id="KW-0813">Transport</keyword>
<evidence type="ECO:0000256" key="2">
    <source>
        <dbReference type="ARBA" id="ARBA00022448"/>
    </source>
</evidence>
<dbReference type="InterPro" id="IPR006129">
    <property type="entry name" value="AdhesinB"/>
</dbReference>
<dbReference type="PANTHER" id="PTHR42953:SF2">
    <property type="entry name" value="ADHESION PROTEIN"/>
    <property type="match status" value="1"/>
</dbReference>
<evidence type="ECO:0000256" key="4">
    <source>
        <dbReference type="RuleBase" id="RU003512"/>
    </source>
</evidence>
<dbReference type="InterPro" id="IPR006128">
    <property type="entry name" value="Lipoprotein_PsaA-like"/>
</dbReference>
<evidence type="ECO:0000313" key="5">
    <source>
        <dbReference type="EMBL" id="GAX62711.1"/>
    </source>
</evidence>
<keyword evidence="6" id="KW-1185">Reference proteome</keyword>
<organism evidence="5 6">
    <name type="scientific">Candidatus Scalindua japonica</name>
    <dbReference type="NCBI Taxonomy" id="1284222"/>
    <lineage>
        <taxon>Bacteria</taxon>
        <taxon>Pseudomonadati</taxon>
        <taxon>Planctomycetota</taxon>
        <taxon>Candidatus Brocadiia</taxon>
        <taxon>Candidatus Brocadiales</taxon>
        <taxon>Candidatus Scalinduaceae</taxon>
        <taxon>Candidatus Scalindua</taxon>
    </lineage>
</organism>
<dbReference type="PRINTS" id="PR00691">
    <property type="entry name" value="ADHESINB"/>
</dbReference>
<reference evidence="6" key="1">
    <citation type="journal article" date="2017" name="Environ. Microbiol. Rep.">
        <title>Genetic Diversity of Marine Anaerobic Ammonium-Oxidizing Bacteria as Revealed by Genomic and Proteomic Analyses of 'Candidatus Scalindua japonica'.</title>
        <authorList>
            <person name="Oshiki M."/>
            <person name="Mizuto K."/>
            <person name="Kimura Z."/>
            <person name="Kindaichi T."/>
            <person name="Satoh H."/>
            <person name="Okabe S."/>
        </authorList>
    </citation>
    <scope>NUCLEOTIDE SEQUENCE [LARGE SCALE GENOMIC DNA]</scope>
    <source>
        <strain evidence="6">husup-a2</strain>
    </source>
</reference>
<dbReference type="Gene3D" id="3.40.50.1980">
    <property type="entry name" value="Nitrogenase molybdenum iron protein domain"/>
    <property type="match status" value="2"/>
</dbReference>
<dbReference type="GO" id="GO:0007155">
    <property type="term" value="P:cell adhesion"/>
    <property type="evidence" value="ECO:0007669"/>
    <property type="project" value="InterPro"/>
</dbReference>
<gene>
    <name evidence="5" type="ORF">SCALIN_C39_0004</name>
</gene>
<name>A0A286U3R1_9BACT</name>
<dbReference type="AlphaFoldDB" id="A0A286U3R1"/>
<dbReference type="RefSeq" id="WP_096896106.1">
    <property type="nucleotide sequence ID" value="NZ_BAOS01000039.1"/>
</dbReference>
<dbReference type="Pfam" id="PF01297">
    <property type="entry name" value="ZnuA"/>
    <property type="match status" value="1"/>
</dbReference>